<dbReference type="GeneID" id="34561943"/>
<evidence type="ECO:0000313" key="2">
    <source>
        <dbReference type="EMBL" id="OHE95951.1"/>
    </source>
</evidence>
<proteinExistence type="predicted"/>
<feature type="region of interest" description="Disordered" evidence="1">
    <location>
        <begin position="1"/>
        <end position="25"/>
    </location>
</feature>
<reference evidence="2 3" key="1">
    <citation type="submission" date="2016-09" db="EMBL/GenBank/DDBJ databases">
        <authorList>
            <person name="Capua I."/>
            <person name="De Benedictis P."/>
            <person name="Joannis T."/>
            <person name="Lombin L.H."/>
            <person name="Cattoli G."/>
        </authorList>
    </citation>
    <scope>NUCLEOTIDE SEQUENCE [LARGE SCALE GENOMIC DNA]</scope>
    <source>
        <strain evidence="2 3">IMI 309357</strain>
    </source>
</reference>
<evidence type="ECO:0000313" key="3">
    <source>
        <dbReference type="Proteomes" id="UP000176998"/>
    </source>
</evidence>
<keyword evidence="3" id="KW-1185">Reference proteome</keyword>
<evidence type="ECO:0000256" key="1">
    <source>
        <dbReference type="SAM" id="MobiDB-lite"/>
    </source>
</evidence>
<dbReference type="OrthoDB" id="10501219at2759"/>
<sequence>MAYQRGQSKDAKTGHSEDGDRNERMRRSLYLESTRDWMMGMWYLVLVLLERAQDMEDRAGRGVTTMFVTTPPTLAGLIWKTLRCLPLRPHAFQQGKMLDETKTMGGAEKKNWALT</sequence>
<protein>
    <submittedName>
        <fullName evidence="2">Uncharacterized protein</fullName>
    </submittedName>
</protein>
<gene>
    <name evidence="2" type="ORF">CORC01_08803</name>
</gene>
<organism evidence="2 3">
    <name type="scientific">Colletotrichum orchidophilum</name>
    <dbReference type="NCBI Taxonomy" id="1209926"/>
    <lineage>
        <taxon>Eukaryota</taxon>
        <taxon>Fungi</taxon>
        <taxon>Dikarya</taxon>
        <taxon>Ascomycota</taxon>
        <taxon>Pezizomycotina</taxon>
        <taxon>Sordariomycetes</taxon>
        <taxon>Hypocreomycetidae</taxon>
        <taxon>Glomerellales</taxon>
        <taxon>Glomerellaceae</taxon>
        <taxon>Colletotrichum</taxon>
    </lineage>
</organism>
<dbReference type="AlphaFoldDB" id="A0A1G4B3G9"/>
<comment type="caution">
    <text evidence="2">The sequence shown here is derived from an EMBL/GenBank/DDBJ whole genome shotgun (WGS) entry which is preliminary data.</text>
</comment>
<dbReference type="RefSeq" id="XP_022473112.1">
    <property type="nucleotide sequence ID" value="XM_022620433.1"/>
</dbReference>
<name>A0A1G4B3G9_9PEZI</name>
<accession>A0A1G4B3G9</accession>
<dbReference type="EMBL" id="MJBS01000076">
    <property type="protein sequence ID" value="OHE95951.1"/>
    <property type="molecule type" value="Genomic_DNA"/>
</dbReference>
<dbReference type="Proteomes" id="UP000176998">
    <property type="component" value="Unassembled WGS sequence"/>
</dbReference>
<feature type="compositionally biased region" description="Basic and acidic residues" evidence="1">
    <location>
        <begin position="7"/>
        <end position="25"/>
    </location>
</feature>